<name>A0A1G4B067_9PEZI</name>
<evidence type="ECO:0000313" key="3">
    <source>
        <dbReference type="Proteomes" id="UP000176998"/>
    </source>
</evidence>
<feature type="region of interest" description="Disordered" evidence="1">
    <location>
        <begin position="197"/>
        <end position="219"/>
    </location>
</feature>
<sequence>MRDLPNEVWLHIFSQFEFSSGPSLLAVQFGVGECDGEPGINGLAVLSRICRTSSRFLGLAQPILYRTLPLADHKARAKLLSTLQQYPHLAQHARNVALGDGIFSRDEFTSLVLPHYSGTLRTPSSSPEGLEAEIRGLLDGPEWPEGVPDMWFAHCAALLPNLKVLAYATRNYDRFFPAMISQAANLVARGAVDDAQDADTASRESSLAPRSQRDSGWTSALPQPLSKLEEFCIANEDTELTVSLKNIQELFLLPRLRTFRGWAVALNTNLAREARASEQQQQPQQRSSLRHAHLKYSLANAEGICDLLSTCPLLQTLEISWGSSTVGDSDLDFDQIGRALREHAASLEFLDLDPLSCFSYEYGYWTGNIGNLRPLRRLKHLSLPENILLGSEDTPVSSDDEEDDDDGENAAGADPGSFDGLESLLPESLESLRLHIWRGEDEWVRKTVQGVLASGRLTRLEKVQLDGVATLDVIWDKTGWRCKKSSHRLVFYR</sequence>
<reference evidence="2 3" key="1">
    <citation type="submission" date="2016-09" db="EMBL/GenBank/DDBJ databases">
        <authorList>
            <person name="Capua I."/>
            <person name="De Benedictis P."/>
            <person name="Joannis T."/>
            <person name="Lombin L.H."/>
            <person name="Cattoli G."/>
        </authorList>
    </citation>
    <scope>NUCLEOTIDE SEQUENCE [LARGE SCALE GENOMIC DNA]</scope>
    <source>
        <strain evidence="2 3">IMI 309357</strain>
    </source>
</reference>
<feature type="compositionally biased region" description="Polar residues" evidence="1">
    <location>
        <begin position="203"/>
        <end position="219"/>
    </location>
</feature>
<evidence type="ECO:0000256" key="1">
    <source>
        <dbReference type="SAM" id="MobiDB-lite"/>
    </source>
</evidence>
<dbReference type="Proteomes" id="UP000176998">
    <property type="component" value="Unassembled WGS sequence"/>
</dbReference>
<comment type="caution">
    <text evidence="2">The sequence shown here is derived from an EMBL/GenBank/DDBJ whole genome shotgun (WGS) entry which is preliminary data.</text>
</comment>
<organism evidence="2 3">
    <name type="scientific">Colletotrichum orchidophilum</name>
    <dbReference type="NCBI Taxonomy" id="1209926"/>
    <lineage>
        <taxon>Eukaryota</taxon>
        <taxon>Fungi</taxon>
        <taxon>Dikarya</taxon>
        <taxon>Ascomycota</taxon>
        <taxon>Pezizomycotina</taxon>
        <taxon>Sordariomycetes</taxon>
        <taxon>Hypocreomycetidae</taxon>
        <taxon>Glomerellales</taxon>
        <taxon>Glomerellaceae</taxon>
        <taxon>Colletotrichum</taxon>
    </lineage>
</organism>
<feature type="compositionally biased region" description="Acidic residues" evidence="1">
    <location>
        <begin position="398"/>
        <end position="408"/>
    </location>
</feature>
<proteinExistence type="predicted"/>
<dbReference type="EMBL" id="MJBS01000093">
    <property type="protein sequence ID" value="OHE94808.1"/>
    <property type="molecule type" value="Genomic_DNA"/>
</dbReference>
<dbReference type="OrthoDB" id="2520703at2759"/>
<dbReference type="RefSeq" id="XP_022471970.1">
    <property type="nucleotide sequence ID" value="XM_022621544.1"/>
</dbReference>
<accession>A0A1G4B067</accession>
<dbReference type="InterPro" id="IPR032675">
    <property type="entry name" value="LRR_dom_sf"/>
</dbReference>
<dbReference type="STRING" id="1209926.A0A1G4B067"/>
<protein>
    <submittedName>
        <fullName evidence="2">Uncharacterized protein</fullName>
    </submittedName>
</protein>
<dbReference type="GeneID" id="34563054"/>
<feature type="region of interest" description="Disordered" evidence="1">
    <location>
        <begin position="390"/>
        <end position="419"/>
    </location>
</feature>
<feature type="compositionally biased region" description="Low complexity" evidence="1">
    <location>
        <begin position="409"/>
        <end position="419"/>
    </location>
</feature>
<dbReference type="Gene3D" id="3.80.10.10">
    <property type="entry name" value="Ribonuclease Inhibitor"/>
    <property type="match status" value="1"/>
</dbReference>
<evidence type="ECO:0000313" key="2">
    <source>
        <dbReference type="EMBL" id="OHE94808.1"/>
    </source>
</evidence>
<dbReference type="AlphaFoldDB" id="A0A1G4B067"/>
<keyword evidence="3" id="KW-1185">Reference proteome</keyword>
<gene>
    <name evidence="2" type="ORF">CORC01_09915</name>
</gene>
<dbReference type="SUPFAM" id="SSF52047">
    <property type="entry name" value="RNI-like"/>
    <property type="match status" value="1"/>
</dbReference>